<gene>
    <name evidence="1" type="ORF">PPENT_87.1.T0650197</name>
</gene>
<proteinExistence type="predicted"/>
<evidence type="ECO:0000313" key="2">
    <source>
        <dbReference type="Proteomes" id="UP000689195"/>
    </source>
</evidence>
<keyword evidence="2" id="KW-1185">Reference proteome</keyword>
<protein>
    <submittedName>
        <fullName evidence="1">Uncharacterized protein</fullName>
    </submittedName>
</protein>
<evidence type="ECO:0000313" key="1">
    <source>
        <dbReference type="EMBL" id="CAD8176666.1"/>
    </source>
</evidence>
<reference evidence="1" key="1">
    <citation type="submission" date="2021-01" db="EMBL/GenBank/DDBJ databases">
        <authorList>
            <consortium name="Genoscope - CEA"/>
            <person name="William W."/>
        </authorList>
    </citation>
    <scope>NUCLEOTIDE SEQUENCE</scope>
</reference>
<accession>A0A8S1VPX1</accession>
<name>A0A8S1VPX1_9CILI</name>
<organism evidence="1 2">
    <name type="scientific">Paramecium pentaurelia</name>
    <dbReference type="NCBI Taxonomy" id="43138"/>
    <lineage>
        <taxon>Eukaryota</taxon>
        <taxon>Sar</taxon>
        <taxon>Alveolata</taxon>
        <taxon>Ciliophora</taxon>
        <taxon>Intramacronucleata</taxon>
        <taxon>Oligohymenophorea</taxon>
        <taxon>Peniculida</taxon>
        <taxon>Parameciidae</taxon>
        <taxon>Paramecium</taxon>
    </lineage>
</organism>
<dbReference type="AlphaFoldDB" id="A0A8S1VPX1"/>
<dbReference type="EMBL" id="CAJJDO010000065">
    <property type="protein sequence ID" value="CAD8176666.1"/>
    <property type="molecule type" value="Genomic_DNA"/>
</dbReference>
<comment type="caution">
    <text evidence="1">The sequence shown here is derived from an EMBL/GenBank/DDBJ whole genome shotgun (WGS) entry which is preliminary data.</text>
</comment>
<dbReference type="Proteomes" id="UP000689195">
    <property type="component" value="Unassembled WGS sequence"/>
</dbReference>
<sequence>MATHIIYLFPQSRSGQRSLDYLDMHLGKFFLAQNPPRKVEILSLTEPYLVIKLLFLSIRQLLFLLLRLKIMSLCINLLL</sequence>